<dbReference type="PANTHER" id="PTHR32347">
    <property type="entry name" value="EFFLUX SYSTEM COMPONENT YKNX-RELATED"/>
    <property type="match status" value="1"/>
</dbReference>
<evidence type="ECO:0000256" key="3">
    <source>
        <dbReference type="SAM" id="Coils"/>
    </source>
</evidence>
<organism evidence="6 7">
    <name type="scientific">Paenibacillus konkukensis</name>
    <dbReference type="NCBI Taxonomy" id="2020716"/>
    <lineage>
        <taxon>Bacteria</taxon>
        <taxon>Bacillati</taxon>
        <taxon>Bacillota</taxon>
        <taxon>Bacilli</taxon>
        <taxon>Bacillales</taxon>
        <taxon>Paenibacillaceae</taxon>
        <taxon>Paenibacillus</taxon>
    </lineage>
</organism>
<proteinExistence type="predicted"/>
<sequence length="384" mass="41326">MKKRAALSIVMVLLLSGCSLRTGSAGTEIKGSVEFNKMSAVSTVAGKIIEMNKGQGEPVKKGDILAVIDPANQKYAAEQLEAVVAMKKAKLEELNAGTRPEQIKQAQAQADAAKAQMELLLAGSQADQIEQGKANVSAAEESFNAAQITLDYVTAQHNRALNLYQEGQLSKEDLDSSAYKLNTTQKQTAVARFQLEATKDQLAQLEKGPRPQEISAATAGYEAAKAQLELLQSGNTKESIAMAQADLDQATAQWNQAKNLLEQYTIKALADGIITSKNVELGDVINIGTNLADIAKTDDIYVLCYVPDSYLDKISYNQPITITAGQKTIEGTVSYIALKHEYTPKDLQSNADGNHVTTKVKITIKGEDIQFNPGMIVTVHLPAA</sequence>
<dbReference type="Proteomes" id="UP001057134">
    <property type="component" value="Chromosome"/>
</dbReference>
<evidence type="ECO:0000256" key="2">
    <source>
        <dbReference type="ARBA" id="ARBA00023054"/>
    </source>
</evidence>
<evidence type="ECO:0000313" key="7">
    <source>
        <dbReference type="Proteomes" id="UP001057134"/>
    </source>
</evidence>
<dbReference type="Pfam" id="PF25881">
    <property type="entry name" value="HH_YBHG"/>
    <property type="match status" value="1"/>
</dbReference>
<name>A0ABY4RFL5_9BACL</name>
<feature type="domain" description="YbhG-like alpha-helical hairpin" evidence="5">
    <location>
        <begin position="102"/>
        <end position="229"/>
    </location>
</feature>
<dbReference type="InterPro" id="IPR050465">
    <property type="entry name" value="UPF0194_transport"/>
</dbReference>
<reference evidence="6" key="2">
    <citation type="journal article" date="2021" name="J Anim Sci Technol">
        <title>Complete genome sequence of Paenibacillus konkukensis sp. nov. SK3146 as a potential probiotic strain.</title>
        <authorList>
            <person name="Jung H.I."/>
            <person name="Park S."/>
            <person name="Niu K.M."/>
            <person name="Lee S.W."/>
            <person name="Kothari D."/>
            <person name="Yi K.J."/>
            <person name="Kim S.K."/>
        </authorList>
    </citation>
    <scope>NUCLEOTIDE SEQUENCE</scope>
    <source>
        <strain evidence="6">SK3146</strain>
    </source>
</reference>
<dbReference type="InterPro" id="IPR059052">
    <property type="entry name" value="HH_YbhG-like"/>
</dbReference>
<evidence type="ECO:0000259" key="5">
    <source>
        <dbReference type="Pfam" id="PF25881"/>
    </source>
</evidence>
<evidence type="ECO:0000313" key="6">
    <source>
        <dbReference type="EMBL" id="UQZ81053.1"/>
    </source>
</evidence>
<dbReference type="EMBL" id="CP027059">
    <property type="protein sequence ID" value="UQZ81053.1"/>
    <property type="molecule type" value="Genomic_DNA"/>
</dbReference>
<protein>
    <submittedName>
        <fullName evidence="6">p-hydroxybenzoic acid efflux pump subunit AaeA</fullName>
    </submittedName>
</protein>
<keyword evidence="4" id="KW-0732">Signal</keyword>
<evidence type="ECO:0000256" key="4">
    <source>
        <dbReference type="SAM" id="SignalP"/>
    </source>
</evidence>
<dbReference type="Gene3D" id="1.10.287.470">
    <property type="entry name" value="Helix hairpin bin"/>
    <property type="match status" value="1"/>
</dbReference>
<dbReference type="SUPFAM" id="SSF111369">
    <property type="entry name" value="HlyD-like secretion proteins"/>
    <property type="match status" value="2"/>
</dbReference>
<dbReference type="PANTHER" id="PTHR32347:SF23">
    <property type="entry name" value="BLL5650 PROTEIN"/>
    <property type="match status" value="1"/>
</dbReference>
<gene>
    <name evidence="6" type="primary">aaeA</name>
    <name evidence="6" type="ORF">SK3146_00209</name>
</gene>
<dbReference type="RefSeq" id="WP_249863319.1">
    <property type="nucleotide sequence ID" value="NZ_CP027059.1"/>
</dbReference>
<feature type="coiled-coil region" evidence="3">
    <location>
        <begin position="77"/>
        <end position="123"/>
    </location>
</feature>
<reference evidence="6" key="1">
    <citation type="submission" date="2018-02" db="EMBL/GenBank/DDBJ databases">
        <authorList>
            <person name="Kim S.-K."/>
            <person name="Jung H.-I."/>
            <person name="Lee S.-W."/>
        </authorList>
    </citation>
    <scope>NUCLEOTIDE SEQUENCE</scope>
    <source>
        <strain evidence="6">SK3146</strain>
    </source>
</reference>
<keyword evidence="2 3" id="KW-0175">Coiled coil</keyword>
<evidence type="ECO:0000256" key="1">
    <source>
        <dbReference type="ARBA" id="ARBA00004196"/>
    </source>
</evidence>
<dbReference type="Gene3D" id="2.40.30.170">
    <property type="match status" value="1"/>
</dbReference>
<feature type="chain" id="PRO_5045110530" evidence="4">
    <location>
        <begin position="22"/>
        <end position="384"/>
    </location>
</feature>
<dbReference type="Gene3D" id="2.40.50.100">
    <property type="match status" value="2"/>
</dbReference>
<feature type="signal peptide" evidence="4">
    <location>
        <begin position="1"/>
        <end position="21"/>
    </location>
</feature>
<accession>A0ABY4RFL5</accession>
<dbReference type="PROSITE" id="PS51257">
    <property type="entry name" value="PROKAR_LIPOPROTEIN"/>
    <property type="match status" value="1"/>
</dbReference>
<keyword evidence="7" id="KW-1185">Reference proteome</keyword>
<comment type="subcellular location">
    <subcellularLocation>
        <location evidence="1">Cell envelope</location>
    </subcellularLocation>
</comment>